<dbReference type="STRING" id="1577474.GA0111570_10999"/>
<name>A0A1G6HFV7_9ACTN</name>
<dbReference type="AlphaFoldDB" id="A0A1G6HFV7"/>
<gene>
    <name evidence="1" type="ORF">GA0111570_10999</name>
</gene>
<evidence type="ECO:0000313" key="1">
    <source>
        <dbReference type="EMBL" id="SDB93043.1"/>
    </source>
</evidence>
<organism evidence="1 2">
    <name type="scientific">Raineyella antarctica</name>
    <dbReference type="NCBI Taxonomy" id="1577474"/>
    <lineage>
        <taxon>Bacteria</taxon>
        <taxon>Bacillati</taxon>
        <taxon>Actinomycetota</taxon>
        <taxon>Actinomycetes</taxon>
        <taxon>Propionibacteriales</taxon>
        <taxon>Propionibacteriaceae</taxon>
        <taxon>Raineyella</taxon>
    </lineage>
</organism>
<evidence type="ECO:0000313" key="2">
    <source>
        <dbReference type="Proteomes" id="UP000199086"/>
    </source>
</evidence>
<accession>A0A1G6HFV7</accession>
<reference evidence="1 2" key="1">
    <citation type="submission" date="2016-06" db="EMBL/GenBank/DDBJ databases">
        <authorList>
            <person name="Olsen C.W."/>
            <person name="Carey S."/>
            <person name="Hinshaw L."/>
            <person name="Karasin A.I."/>
        </authorList>
    </citation>
    <scope>NUCLEOTIDE SEQUENCE [LARGE SCALE GENOMIC DNA]</scope>
    <source>
        <strain evidence="1 2">LZ-22</strain>
    </source>
</reference>
<dbReference type="RefSeq" id="WP_092612139.1">
    <property type="nucleotide sequence ID" value="NZ_FMYF01000009.1"/>
</dbReference>
<dbReference type="OrthoDB" id="3202594at2"/>
<keyword evidence="2" id="KW-1185">Reference proteome</keyword>
<proteinExistence type="predicted"/>
<dbReference type="EMBL" id="FMYF01000009">
    <property type="protein sequence ID" value="SDB93043.1"/>
    <property type="molecule type" value="Genomic_DNA"/>
</dbReference>
<protein>
    <submittedName>
        <fullName evidence="1">Uncharacterized protein</fullName>
    </submittedName>
</protein>
<dbReference type="Proteomes" id="UP000199086">
    <property type="component" value="Unassembled WGS sequence"/>
</dbReference>
<sequence>MIEFTWTGTVAESHLWARELHRFCESARTVGDLLDHRAELVPHPLPRGVFPAGSTDLDLLDQVLAARSRATLFADVLLEPREEIRELCAQIEFTDPGRVTGWDRDQAIIQLPAHVVRHGQIVDTVGFAADCLDTRQQEWDELREGWLTRLADHGWEPCSTAFLTAAMTGFLDIYQRQSAPRMDDVVLVEKLSDHPVVRQAIEELRPRNDQRHRHDQEHPLD</sequence>